<dbReference type="Pfam" id="PF00850">
    <property type="entry name" value="Hist_deacetyl"/>
    <property type="match status" value="1"/>
</dbReference>
<feature type="domain" description="Histone deacetylase" evidence="2">
    <location>
        <begin position="20"/>
        <end position="304"/>
    </location>
</feature>
<dbReference type="InterPro" id="IPR023696">
    <property type="entry name" value="Ureohydrolase_dom_sf"/>
</dbReference>
<gene>
    <name evidence="3" type="ORF">GCM10023337_05360</name>
</gene>
<comment type="caution">
    <text evidence="3">The sequence shown here is derived from an EMBL/GenBank/DDBJ whole genome shotgun (WGS) entry which is preliminary data.</text>
</comment>
<dbReference type="SUPFAM" id="SSF52768">
    <property type="entry name" value="Arginase/deacetylase"/>
    <property type="match status" value="1"/>
</dbReference>
<dbReference type="PANTHER" id="PTHR10625">
    <property type="entry name" value="HISTONE DEACETYLASE HDAC1-RELATED"/>
    <property type="match status" value="1"/>
</dbReference>
<dbReference type="InterPro" id="IPR000286">
    <property type="entry name" value="HDACs"/>
</dbReference>
<accession>A0ABP9LV99</accession>
<proteinExistence type="inferred from homology"/>
<organism evidence="3 4">
    <name type="scientific">Paenalcaligenes hermetiae</name>
    <dbReference type="NCBI Taxonomy" id="1157987"/>
    <lineage>
        <taxon>Bacteria</taxon>
        <taxon>Pseudomonadati</taxon>
        <taxon>Pseudomonadota</taxon>
        <taxon>Betaproteobacteria</taxon>
        <taxon>Burkholderiales</taxon>
        <taxon>Alcaligenaceae</taxon>
        <taxon>Paenalcaligenes</taxon>
    </lineage>
</organism>
<protein>
    <submittedName>
        <fullName evidence="3">Histone deacetylase family protein</fullName>
    </submittedName>
</protein>
<reference evidence="4" key="1">
    <citation type="journal article" date="2019" name="Int. J. Syst. Evol. Microbiol.">
        <title>The Global Catalogue of Microorganisms (GCM) 10K type strain sequencing project: providing services to taxonomists for standard genome sequencing and annotation.</title>
        <authorList>
            <consortium name="The Broad Institute Genomics Platform"/>
            <consortium name="The Broad Institute Genome Sequencing Center for Infectious Disease"/>
            <person name="Wu L."/>
            <person name="Ma J."/>
        </authorList>
    </citation>
    <scope>NUCLEOTIDE SEQUENCE [LARGE SCALE GENOMIC DNA]</scope>
    <source>
        <strain evidence="4">JCM 18423</strain>
    </source>
</reference>
<name>A0ABP9LV99_9BURK</name>
<evidence type="ECO:0000313" key="4">
    <source>
        <dbReference type="Proteomes" id="UP001500227"/>
    </source>
</evidence>
<evidence type="ECO:0000259" key="2">
    <source>
        <dbReference type="Pfam" id="PF00850"/>
    </source>
</evidence>
<comment type="similarity">
    <text evidence="1">Belongs to the histone deacetylase family.</text>
</comment>
<dbReference type="PRINTS" id="PR01270">
    <property type="entry name" value="HDASUPER"/>
</dbReference>
<sequence length="310" mass="34494">METIFITHPLFRLHEMGAEHPESPLRLQAIERQLQNSGLADLICQVTPKKATDEDLLRVHSLHHILNLRQRTPQHGYAEVDADTRLNPITLEAAYYAAGAGITAVDHVLGGHTKSAFCAVRPPGHHACFDRAMGFCFFNNVAVAAAYALEHYELDQVVIIDFDAHHGNGTEDIFAHHEQVYMFGFYQHPYYPSTRHSPAAANMYNEPVAAGADSEQIRHIVNTYWLPKLRQLKPKLVFFSAGFDAHEADDMAQLQLGDEDFAWITQQVMQATASSAQGRAISVLEGGYDLSSLARSVQQHIQALAGLKNE</sequence>
<dbReference type="Gene3D" id="3.40.800.20">
    <property type="entry name" value="Histone deacetylase domain"/>
    <property type="match status" value="1"/>
</dbReference>
<dbReference type="PANTHER" id="PTHR10625:SF10">
    <property type="entry name" value="HISTONE DEACETYLASE HDAC1"/>
    <property type="match status" value="1"/>
</dbReference>
<evidence type="ECO:0000256" key="1">
    <source>
        <dbReference type="ARBA" id="ARBA00005947"/>
    </source>
</evidence>
<evidence type="ECO:0000313" key="3">
    <source>
        <dbReference type="EMBL" id="GAA5086040.1"/>
    </source>
</evidence>
<dbReference type="RefSeq" id="WP_300647647.1">
    <property type="nucleotide sequence ID" value="NZ_BAABKD010000002.1"/>
</dbReference>
<dbReference type="Proteomes" id="UP001500227">
    <property type="component" value="Unassembled WGS sequence"/>
</dbReference>
<dbReference type="CDD" id="cd11599">
    <property type="entry name" value="HDAC_classII_2"/>
    <property type="match status" value="1"/>
</dbReference>
<dbReference type="InterPro" id="IPR023801">
    <property type="entry name" value="His_deacetylse_dom"/>
</dbReference>
<dbReference type="EMBL" id="BAABKD010000002">
    <property type="protein sequence ID" value="GAA5086040.1"/>
    <property type="molecule type" value="Genomic_DNA"/>
</dbReference>
<dbReference type="InterPro" id="IPR037138">
    <property type="entry name" value="His_deacetylse_dom_sf"/>
</dbReference>
<keyword evidence="4" id="KW-1185">Reference proteome</keyword>